<feature type="compositionally biased region" description="Basic and acidic residues" evidence="2">
    <location>
        <begin position="64"/>
        <end position="74"/>
    </location>
</feature>
<reference evidence="3 4" key="1">
    <citation type="submission" date="2023-03" db="EMBL/GenBank/DDBJ databases">
        <title>WGS of Gossypium arboreum.</title>
        <authorList>
            <person name="Yu D."/>
        </authorList>
    </citation>
    <scope>NUCLEOTIDE SEQUENCE [LARGE SCALE GENOMIC DNA]</scope>
    <source>
        <tissue evidence="3">Leaf</tissue>
    </source>
</reference>
<protein>
    <submittedName>
        <fullName evidence="3">Uncharacterized protein</fullName>
    </submittedName>
</protein>
<dbReference type="EMBL" id="JARKNE010000003">
    <property type="protein sequence ID" value="KAK5837645.1"/>
    <property type="molecule type" value="Genomic_DNA"/>
</dbReference>
<evidence type="ECO:0000313" key="4">
    <source>
        <dbReference type="Proteomes" id="UP001358586"/>
    </source>
</evidence>
<keyword evidence="1" id="KW-0175">Coiled coil</keyword>
<feature type="coiled-coil region" evidence="1">
    <location>
        <begin position="37"/>
        <end position="64"/>
    </location>
</feature>
<evidence type="ECO:0000256" key="1">
    <source>
        <dbReference type="SAM" id="Coils"/>
    </source>
</evidence>
<accession>A0ABR0QEC2</accession>
<keyword evidence="4" id="KW-1185">Reference proteome</keyword>
<organism evidence="3 4">
    <name type="scientific">Gossypium arboreum</name>
    <name type="common">Tree cotton</name>
    <name type="synonym">Gossypium nanking</name>
    <dbReference type="NCBI Taxonomy" id="29729"/>
    <lineage>
        <taxon>Eukaryota</taxon>
        <taxon>Viridiplantae</taxon>
        <taxon>Streptophyta</taxon>
        <taxon>Embryophyta</taxon>
        <taxon>Tracheophyta</taxon>
        <taxon>Spermatophyta</taxon>
        <taxon>Magnoliopsida</taxon>
        <taxon>eudicotyledons</taxon>
        <taxon>Gunneridae</taxon>
        <taxon>Pentapetalae</taxon>
        <taxon>rosids</taxon>
        <taxon>malvids</taxon>
        <taxon>Malvales</taxon>
        <taxon>Malvaceae</taxon>
        <taxon>Malvoideae</taxon>
        <taxon>Gossypium</taxon>
    </lineage>
</organism>
<dbReference type="Proteomes" id="UP001358586">
    <property type="component" value="Chromosome 3"/>
</dbReference>
<proteinExistence type="predicted"/>
<name>A0ABR0QEC2_GOSAR</name>
<comment type="caution">
    <text evidence="3">The sequence shown here is derived from an EMBL/GenBank/DDBJ whole genome shotgun (WGS) entry which is preliminary data.</text>
</comment>
<evidence type="ECO:0000313" key="3">
    <source>
        <dbReference type="EMBL" id="KAK5837645.1"/>
    </source>
</evidence>
<evidence type="ECO:0000256" key="2">
    <source>
        <dbReference type="SAM" id="MobiDB-lite"/>
    </source>
</evidence>
<feature type="compositionally biased region" description="Polar residues" evidence="2">
    <location>
        <begin position="141"/>
        <end position="156"/>
    </location>
</feature>
<feature type="region of interest" description="Disordered" evidence="2">
    <location>
        <begin position="137"/>
        <end position="156"/>
    </location>
</feature>
<feature type="region of interest" description="Disordered" evidence="2">
    <location>
        <begin position="64"/>
        <end position="83"/>
    </location>
</feature>
<gene>
    <name evidence="3" type="ORF">PVK06_006372</name>
</gene>
<sequence>MNVEQPCRGKGWGDNIPERERNLSSYIMMEEKLMGIIQNIQTSISKLSAKLEVVEEKADHLLESGLDRNDDKNNGVRKSKTAGGENIIDEGKRSIHPIFWWKCRRGFVGRRNIEDVVLIKLRDEAWKKVEGSNVVGKRKVTSTPLSQKLSCNESPH</sequence>